<name>A0AA38WT23_9ASTR</name>
<dbReference type="PANTHER" id="PTHR42648:SF27">
    <property type="entry name" value="RNA-DIRECTED DNA POLYMERASE"/>
    <property type="match status" value="1"/>
</dbReference>
<evidence type="ECO:0000313" key="3">
    <source>
        <dbReference type="Proteomes" id="UP001172457"/>
    </source>
</evidence>
<dbReference type="PANTHER" id="PTHR42648">
    <property type="entry name" value="TRANSPOSASE, PUTATIVE-RELATED"/>
    <property type="match status" value="1"/>
</dbReference>
<dbReference type="EMBL" id="JARYMX010000002">
    <property type="protein sequence ID" value="KAJ9561876.1"/>
    <property type="molecule type" value="Genomic_DNA"/>
</dbReference>
<sequence length="117" mass="14003">MTKQPFNKDNERANELLGIIHTDVCGPFSHEAREGYRHFITFTDDFSRYGYVYLIRHKSEAFERFKEFQNEVQNQLDRKIKFLRSDQGRGTEKYEKRRENVENAQHQSSSHLAIAKF</sequence>
<protein>
    <submittedName>
        <fullName evidence="2">Uncharacterized protein</fullName>
    </submittedName>
</protein>
<feature type="region of interest" description="Disordered" evidence="1">
    <location>
        <begin position="87"/>
        <end position="117"/>
    </location>
</feature>
<evidence type="ECO:0000256" key="1">
    <source>
        <dbReference type="SAM" id="MobiDB-lite"/>
    </source>
</evidence>
<feature type="compositionally biased region" description="Basic and acidic residues" evidence="1">
    <location>
        <begin position="87"/>
        <end position="101"/>
    </location>
</feature>
<gene>
    <name evidence="2" type="ORF">OSB04_007036</name>
</gene>
<accession>A0AA38WT23</accession>
<feature type="compositionally biased region" description="Polar residues" evidence="1">
    <location>
        <begin position="102"/>
        <end position="111"/>
    </location>
</feature>
<dbReference type="AlphaFoldDB" id="A0AA38WT23"/>
<dbReference type="InterPro" id="IPR012337">
    <property type="entry name" value="RNaseH-like_sf"/>
</dbReference>
<dbReference type="Proteomes" id="UP001172457">
    <property type="component" value="Chromosome 2"/>
</dbReference>
<proteinExistence type="predicted"/>
<dbReference type="SUPFAM" id="SSF53098">
    <property type="entry name" value="Ribonuclease H-like"/>
    <property type="match status" value="1"/>
</dbReference>
<dbReference type="GO" id="GO:0003676">
    <property type="term" value="F:nucleic acid binding"/>
    <property type="evidence" value="ECO:0007669"/>
    <property type="project" value="InterPro"/>
</dbReference>
<organism evidence="2 3">
    <name type="scientific">Centaurea solstitialis</name>
    <name type="common">yellow star-thistle</name>
    <dbReference type="NCBI Taxonomy" id="347529"/>
    <lineage>
        <taxon>Eukaryota</taxon>
        <taxon>Viridiplantae</taxon>
        <taxon>Streptophyta</taxon>
        <taxon>Embryophyta</taxon>
        <taxon>Tracheophyta</taxon>
        <taxon>Spermatophyta</taxon>
        <taxon>Magnoliopsida</taxon>
        <taxon>eudicotyledons</taxon>
        <taxon>Gunneridae</taxon>
        <taxon>Pentapetalae</taxon>
        <taxon>asterids</taxon>
        <taxon>campanulids</taxon>
        <taxon>Asterales</taxon>
        <taxon>Asteraceae</taxon>
        <taxon>Carduoideae</taxon>
        <taxon>Cardueae</taxon>
        <taxon>Centaureinae</taxon>
        <taxon>Centaurea</taxon>
    </lineage>
</organism>
<dbReference type="InterPro" id="IPR039537">
    <property type="entry name" value="Retrotran_Ty1/copia-like"/>
</dbReference>
<keyword evidence="3" id="KW-1185">Reference proteome</keyword>
<dbReference type="InterPro" id="IPR036397">
    <property type="entry name" value="RNaseH_sf"/>
</dbReference>
<comment type="caution">
    <text evidence="2">The sequence shown here is derived from an EMBL/GenBank/DDBJ whole genome shotgun (WGS) entry which is preliminary data.</text>
</comment>
<evidence type="ECO:0000313" key="2">
    <source>
        <dbReference type="EMBL" id="KAJ9561876.1"/>
    </source>
</evidence>
<dbReference type="Gene3D" id="3.30.420.10">
    <property type="entry name" value="Ribonuclease H-like superfamily/Ribonuclease H"/>
    <property type="match status" value="1"/>
</dbReference>
<reference evidence="2" key="1">
    <citation type="submission" date="2023-03" db="EMBL/GenBank/DDBJ databases">
        <title>Chromosome-scale reference genome and RAD-based genetic map of yellow starthistle (Centaurea solstitialis) reveal putative structural variation and QTLs associated with invader traits.</title>
        <authorList>
            <person name="Reatini B."/>
            <person name="Cang F.A."/>
            <person name="Jiang Q."/>
            <person name="Mckibben M.T.W."/>
            <person name="Barker M.S."/>
            <person name="Rieseberg L.H."/>
            <person name="Dlugosch K.M."/>
        </authorList>
    </citation>
    <scope>NUCLEOTIDE SEQUENCE</scope>
    <source>
        <strain evidence="2">CAN-66</strain>
        <tissue evidence="2">Leaf</tissue>
    </source>
</reference>